<dbReference type="AlphaFoldDB" id="A0ABD2Y102"/>
<proteinExistence type="predicted"/>
<dbReference type="InterPro" id="IPR000073">
    <property type="entry name" value="AB_hydrolase_1"/>
</dbReference>
<gene>
    <name evidence="6" type="ORF">ACH5RR_038580</name>
</gene>
<feature type="domain" description="AB hydrolase-1" evidence="5">
    <location>
        <begin position="41"/>
        <end position="158"/>
    </location>
</feature>
<keyword evidence="3" id="KW-0963">Cytoplasm</keyword>
<name>A0ABD2Y102_9GENT</name>
<dbReference type="GO" id="GO:0005737">
    <property type="term" value="C:cytoplasm"/>
    <property type="evidence" value="ECO:0007669"/>
    <property type="project" value="UniProtKB-SubCell"/>
</dbReference>
<dbReference type="InterPro" id="IPR026151">
    <property type="entry name" value="Maspardin"/>
</dbReference>
<dbReference type="Pfam" id="PF00561">
    <property type="entry name" value="Abhydrolase_1"/>
    <property type="match status" value="1"/>
</dbReference>
<comment type="caution">
    <text evidence="6">The sequence shown here is derived from an EMBL/GenBank/DDBJ whole genome shotgun (WGS) entry which is preliminary data.</text>
</comment>
<organism evidence="6 7">
    <name type="scientific">Cinchona calisaya</name>
    <dbReference type="NCBI Taxonomy" id="153742"/>
    <lineage>
        <taxon>Eukaryota</taxon>
        <taxon>Viridiplantae</taxon>
        <taxon>Streptophyta</taxon>
        <taxon>Embryophyta</taxon>
        <taxon>Tracheophyta</taxon>
        <taxon>Spermatophyta</taxon>
        <taxon>Magnoliopsida</taxon>
        <taxon>eudicotyledons</taxon>
        <taxon>Gunneridae</taxon>
        <taxon>Pentapetalae</taxon>
        <taxon>asterids</taxon>
        <taxon>lamiids</taxon>
        <taxon>Gentianales</taxon>
        <taxon>Rubiaceae</taxon>
        <taxon>Cinchonoideae</taxon>
        <taxon>Cinchoneae</taxon>
        <taxon>Cinchona</taxon>
    </lineage>
</organism>
<dbReference type="Proteomes" id="UP001630127">
    <property type="component" value="Unassembled WGS sequence"/>
</dbReference>
<evidence type="ECO:0000256" key="2">
    <source>
        <dbReference type="ARBA" id="ARBA00020148"/>
    </source>
</evidence>
<dbReference type="InterPro" id="IPR029058">
    <property type="entry name" value="AB_hydrolase_fold"/>
</dbReference>
<feature type="region of interest" description="Disordered" evidence="4">
    <location>
        <begin position="280"/>
        <end position="332"/>
    </location>
</feature>
<dbReference type="SUPFAM" id="SSF53474">
    <property type="entry name" value="alpha/beta-Hydrolases"/>
    <property type="match status" value="1"/>
</dbReference>
<evidence type="ECO:0000313" key="7">
    <source>
        <dbReference type="Proteomes" id="UP001630127"/>
    </source>
</evidence>
<accession>A0ABD2Y102</accession>
<sequence length="405" mass="44756">MKGGFSAPGDYIYFKSQVPLHRIPIGSKHWRFYDFGPKVVPPLICLPGITGTADVHYKQIMSLSMKGYRVISVDIPRVWNHHEWIRAFEKFLDAIDVHHVHLYGTSLGGFLAQLFAQHRPRRVQSLVLSNAYLETSSFKAAMPWAPIVSWTPSFLLKRYVLTGIRDGPHEPFIADSVDFIVSQVETLSKDDLASRLTLTVDTASVGPLMLSDSLITIMDTSDYCAISQQLKDQVSERYPGARRAYLKSGGDFPFLSRPDEVNLHLLLHLRRVGVEARPDLVQGIPKDGGGESSKEQDDEKRDADDSPKDDKTDSAGPSAESGPPLLPESTDLHDLDNQQLSSTKVLGASGEFQSPILSLPFGETDILVSKSFIHREHLILNLLISFLGQCTLTVTNAGNFGASST</sequence>
<evidence type="ECO:0000259" key="5">
    <source>
        <dbReference type="Pfam" id="PF00561"/>
    </source>
</evidence>
<protein>
    <recommendedName>
        <fullName evidence="2">Maspardin</fullName>
    </recommendedName>
</protein>
<comment type="subcellular location">
    <subcellularLocation>
        <location evidence="1">Cytoplasm</location>
    </subcellularLocation>
</comment>
<evidence type="ECO:0000256" key="3">
    <source>
        <dbReference type="ARBA" id="ARBA00022490"/>
    </source>
</evidence>
<dbReference type="GO" id="GO:0016787">
    <property type="term" value="F:hydrolase activity"/>
    <property type="evidence" value="ECO:0007669"/>
    <property type="project" value="UniProtKB-ARBA"/>
</dbReference>
<reference evidence="6 7" key="1">
    <citation type="submission" date="2024-11" db="EMBL/GenBank/DDBJ databases">
        <title>A near-complete genome assembly of Cinchona calisaya.</title>
        <authorList>
            <person name="Lian D.C."/>
            <person name="Zhao X.W."/>
            <person name="Wei L."/>
        </authorList>
    </citation>
    <scope>NUCLEOTIDE SEQUENCE [LARGE SCALE GENOMIC DNA]</scope>
    <source>
        <tissue evidence="6">Nenye</tissue>
    </source>
</reference>
<dbReference type="PANTHER" id="PTHR15913">
    <property type="entry name" value="ACID CLUSTER PROTEIN 33"/>
    <property type="match status" value="1"/>
</dbReference>
<evidence type="ECO:0000256" key="1">
    <source>
        <dbReference type="ARBA" id="ARBA00004496"/>
    </source>
</evidence>
<evidence type="ECO:0000313" key="6">
    <source>
        <dbReference type="EMBL" id="KAL3499487.1"/>
    </source>
</evidence>
<dbReference type="PANTHER" id="PTHR15913:SF0">
    <property type="entry name" value="MASPARDIN"/>
    <property type="match status" value="1"/>
</dbReference>
<dbReference type="EMBL" id="JBJUIK010000016">
    <property type="protein sequence ID" value="KAL3499487.1"/>
    <property type="molecule type" value="Genomic_DNA"/>
</dbReference>
<feature type="compositionally biased region" description="Basic and acidic residues" evidence="4">
    <location>
        <begin position="288"/>
        <end position="313"/>
    </location>
</feature>
<keyword evidence="7" id="KW-1185">Reference proteome</keyword>
<evidence type="ECO:0000256" key="4">
    <source>
        <dbReference type="SAM" id="MobiDB-lite"/>
    </source>
</evidence>
<dbReference type="Gene3D" id="3.40.50.1820">
    <property type="entry name" value="alpha/beta hydrolase"/>
    <property type="match status" value="1"/>
</dbReference>